<sequence length="381" mass="42181">MAVASPVAAVSLLAVASPTARIGRRLLEWNKQSTMELFESLQHEAEPLNPREPNQGPPASRTLTPSSVLAPLRDHIAAENRFLNTVRCGQVTPDLLTQATKYIQTHHSLEILQCVYHCPATGIACPSWIPPCPCPPWWCTRYREAPWEACGNRKWVEPVPHSLSRYLSSHGVAFDTVVEVQKNEGRSDWARPPFSGAGSWSALFTTDNPTYHTGEPLISVIACTLLGFEDPRAFEQLAEGAAQIFLAWLTADASISNDDLRNLQRLVAEGDLVPAYGNPGDFQARFVKENLLALTRHFDHVPSCGRPLFRTENGYIGTGPRLVQPGDVCCVLFGGKVPFILRPVSDHFLLIGKSYVHGAMHGEIIDRLDSGELEERLFEVW</sequence>
<evidence type="ECO:0008006" key="3">
    <source>
        <dbReference type="Google" id="ProtNLM"/>
    </source>
</evidence>
<dbReference type="EMBL" id="AMGX01000005">
    <property type="protein sequence ID" value="EXJ72755.1"/>
    <property type="molecule type" value="Genomic_DNA"/>
</dbReference>
<evidence type="ECO:0000313" key="2">
    <source>
        <dbReference type="Proteomes" id="UP000019471"/>
    </source>
</evidence>
<dbReference type="PANTHER" id="PTHR24148:SF64">
    <property type="entry name" value="HETEROKARYON INCOMPATIBILITY DOMAIN-CONTAINING PROTEIN"/>
    <property type="match status" value="1"/>
</dbReference>
<keyword evidence="2" id="KW-1185">Reference proteome</keyword>
<dbReference type="Proteomes" id="UP000019471">
    <property type="component" value="Unassembled WGS sequence"/>
</dbReference>
<name>W9X5Y7_9EURO</name>
<dbReference type="Pfam" id="PF26639">
    <property type="entry name" value="Het-6_barrel"/>
    <property type="match status" value="1"/>
</dbReference>
<organism evidence="1 2">
    <name type="scientific">Cladophialophora psammophila CBS 110553</name>
    <dbReference type="NCBI Taxonomy" id="1182543"/>
    <lineage>
        <taxon>Eukaryota</taxon>
        <taxon>Fungi</taxon>
        <taxon>Dikarya</taxon>
        <taxon>Ascomycota</taxon>
        <taxon>Pezizomycotina</taxon>
        <taxon>Eurotiomycetes</taxon>
        <taxon>Chaetothyriomycetidae</taxon>
        <taxon>Chaetothyriales</taxon>
        <taxon>Herpotrichiellaceae</taxon>
        <taxon>Cladophialophora</taxon>
    </lineage>
</organism>
<dbReference type="HOGENOM" id="CLU_725642_0_0_1"/>
<gene>
    <name evidence="1" type="ORF">A1O5_03902</name>
</gene>
<proteinExistence type="predicted"/>
<dbReference type="OrthoDB" id="2157530at2759"/>
<accession>W9X5Y7</accession>
<comment type="caution">
    <text evidence="1">The sequence shown here is derived from an EMBL/GenBank/DDBJ whole genome shotgun (WGS) entry which is preliminary data.</text>
</comment>
<dbReference type="RefSeq" id="XP_007742702.1">
    <property type="nucleotide sequence ID" value="XM_007744512.1"/>
</dbReference>
<evidence type="ECO:0000313" key="1">
    <source>
        <dbReference type="EMBL" id="EXJ72755.1"/>
    </source>
</evidence>
<dbReference type="InterPro" id="IPR052895">
    <property type="entry name" value="HetReg/Transcr_Mod"/>
</dbReference>
<dbReference type="GeneID" id="19188629"/>
<dbReference type="STRING" id="1182543.W9X5Y7"/>
<dbReference type="eggNOG" id="ENOG502T2CK">
    <property type="taxonomic scope" value="Eukaryota"/>
</dbReference>
<reference evidence="1 2" key="1">
    <citation type="submission" date="2013-03" db="EMBL/GenBank/DDBJ databases">
        <title>The Genome Sequence of Cladophialophora psammophila CBS 110553.</title>
        <authorList>
            <consortium name="The Broad Institute Genomics Platform"/>
            <person name="Cuomo C."/>
            <person name="de Hoog S."/>
            <person name="Gorbushina A."/>
            <person name="Walker B."/>
            <person name="Young S.K."/>
            <person name="Zeng Q."/>
            <person name="Gargeya S."/>
            <person name="Fitzgerald M."/>
            <person name="Haas B."/>
            <person name="Abouelleil A."/>
            <person name="Allen A.W."/>
            <person name="Alvarado L."/>
            <person name="Arachchi H.M."/>
            <person name="Berlin A.M."/>
            <person name="Chapman S.B."/>
            <person name="Gainer-Dewar J."/>
            <person name="Goldberg J."/>
            <person name="Griggs A."/>
            <person name="Gujja S."/>
            <person name="Hansen M."/>
            <person name="Howarth C."/>
            <person name="Imamovic A."/>
            <person name="Ireland A."/>
            <person name="Larimer J."/>
            <person name="McCowan C."/>
            <person name="Murphy C."/>
            <person name="Pearson M."/>
            <person name="Poon T.W."/>
            <person name="Priest M."/>
            <person name="Roberts A."/>
            <person name="Saif S."/>
            <person name="Shea T."/>
            <person name="Sisk P."/>
            <person name="Sykes S."/>
            <person name="Wortman J."/>
            <person name="Nusbaum C."/>
            <person name="Birren B."/>
        </authorList>
    </citation>
    <scope>NUCLEOTIDE SEQUENCE [LARGE SCALE GENOMIC DNA]</scope>
    <source>
        <strain evidence="1 2">CBS 110553</strain>
    </source>
</reference>
<dbReference type="AlphaFoldDB" id="W9X5Y7"/>
<dbReference type="PANTHER" id="PTHR24148">
    <property type="entry name" value="ANKYRIN REPEAT DOMAIN-CONTAINING PROTEIN 39 HOMOLOG-RELATED"/>
    <property type="match status" value="1"/>
</dbReference>
<protein>
    <recommendedName>
        <fullName evidence="3">Heterokaryon incompatibility domain-containing protein</fullName>
    </recommendedName>
</protein>